<gene>
    <name evidence="2" type="ORF">L227DRAFT_613373</name>
</gene>
<dbReference type="EMBL" id="ML122279">
    <property type="protein sequence ID" value="RPD57660.1"/>
    <property type="molecule type" value="Genomic_DNA"/>
</dbReference>
<accession>A0A5C2S2E6</accession>
<dbReference type="Proteomes" id="UP000313359">
    <property type="component" value="Unassembled WGS sequence"/>
</dbReference>
<evidence type="ECO:0000256" key="1">
    <source>
        <dbReference type="SAM" id="MobiDB-lite"/>
    </source>
</evidence>
<keyword evidence="3" id="KW-1185">Reference proteome</keyword>
<feature type="compositionally biased region" description="Polar residues" evidence="1">
    <location>
        <begin position="111"/>
        <end position="128"/>
    </location>
</feature>
<evidence type="ECO:0000313" key="3">
    <source>
        <dbReference type="Proteomes" id="UP000313359"/>
    </source>
</evidence>
<organism evidence="2 3">
    <name type="scientific">Lentinus tigrinus ALCF2SS1-6</name>
    <dbReference type="NCBI Taxonomy" id="1328759"/>
    <lineage>
        <taxon>Eukaryota</taxon>
        <taxon>Fungi</taxon>
        <taxon>Dikarya</taxon>
        <taxon>Basidiomycota</taxon>
        <taxon>Agaricomycotina</taxon>
        <taxon>Agaricomycetes</taxon>
        <taxon>Polyporales</taxon>
        <taxon>Polyporaceae</taxon>
        <taxon>Lentinus</taxon>
    </lineage>
</organism>
<feature type="region of interest" description="Disordered" evidence="1">
    <location>
        <begin position="1"/>
        <end position="90"/>
    </location>
</feature>
<dbReference type="AlphaFoldDB" id="A0A5C2S2E6"/>
<evidence type="ECO:0000313" key="2">
    <source>
        <dbReference type="EMBL" id="RPD57660.1"/>
    </source>
</evidence>
<dbReference type="OrthoDB" id="407410at2759"/>
<proteinExistence type="predicted"/>
<sequence>MVERQGASAEESVLEERIEGPQPKGKPLAPQPSPDMYNEHVGFQLRDNESPLMPYSYRRSRRGTSPRGRLCARQTPTPSRPHSVSVRLRGSSRPCFTIRRKISRRRGALSISHTPASPTALSKTDAESQTSIADTPRARAMGVLAHVGHILFPTLLNFGTKF</sequence>
<protein>
    <submittedName>
        <fullName evidence="2">Uncharacterized protein</fullName>
    </submittedName>
</protein>
<reference evidence="2" key="1">
    <citation type="journal article" date="2018" name="Genome Biol. Evol.">
        <title>Genomics and development of Lentinus tigrinus, a white-rot wood-decaying mushroom with dimorphic fruiting bodies.</title>
        <authorList>
            <person name="Wu B."/>
            <person name="Xu Z."/>
            <person name="Knudson A."/>
            <person name="Carlson A."/>
            <person name="Chen N."/>
            <person name="Kovaka S."/>
            <person name="LaButti K."/>
            <person name="Lipzen A."/>
            <person name="Pennachio C."/>
            <person name="Riley R."/>
            <person name="Schakwitz W."/>
            <person name="Umezawa K."/>
            <person name="Ohm R.A."/>
            <person name="Grigoriev I.V."/>
            <person name="Nagy L.G."/>
            <person name="Gibbons J."/>
            <person name="Hibbett D."/>
        </authorList>
    </citation>
    <scope>NUCLEOTIDE SEQUENCE [LARGE SCALE GENOMIC DNA]</scope>
    <source>
        <strain evidence="2">ALCF2SS1-6</strain>
    </source>
</reference>
<name>A0A5C2S2E6_9APHY</name>
<feature type="region of interest" description="Disordered" evidence="1">
    <location>
        <begin position="106"/>
        <end position="128"/>
    </location>
</feature>